<reference evidence="3 4" key="1">
    <citation type="submission" date="2021-06" db="EMBL/GenBank/DDBJ databases">
        <authorList>
            <person name="Palmer J.M."/>
        </authorList>
    </citation>
    <scope>NUCLEOTIDE SEQUENCE [LARGE SCALE GENOMIC DNA]</scope>
    <source>
        <strain evidence="4">if_2019</strain>
        <tissue evidence="3">Muscle</tissue>
    </source>
</reference>
<keyword evidence="2" id="KW-1133">Transmembrane helix</keyword>
<keyword evidence="4" id="KW-1185">Reference proteome</keyword>
<name>A0ABV0SVT1_9TELE</name>
<feature type="transmembrane region" description="Helical" evidence="2">
    <location>
        <begin position="21"/>
        <end position="37"/>
    </location>
</feature>
<protein>
    <submittedName>
        <fullName evidence="3">Uncharacterized protein</fullName>
    </submittedName>
</protein>
<feature type="region of interest" description="Disordered" evidence="1">
    <location>
        <begin position="57"/>
        <end position="81"/>
    </location>
</feature>
<accession>A0ABV0SVT1</accession>
<feature type="compositionally biased region" description="Basic and acidic residues" evidence="1">
    <location>
        <begin position="57"/>
        <end position="71"/>
    </location>
</feature>
<keyword evidence="2" id="KW-0812">Transmembrane</keyword>
<evidence type="ECO:0000256" key="1">
    <source>
        <dbReference type="SAM" id="MobiDB-lite"/>
    </source>
</evidence>
<organism evidence="3 4">
    <name type="scientific">Ilyodon furcidens</name>
    <name type="common">goldbreast splitfin</name>
    <dbReference type="NCBI Taxonomy" id="33524"/>
    <lineage>
        <taxon>Eukaryota</taxon>
        <taxon>Metazoa</taxon>
        <taxon>Chordata</taxon>
        <taxon>Craniata</taxon>
        <taxon>Vertebrata</taxon>
        <taxon>Euteleostomi</taxon>
        <taxon>Actinopterygii</taxon>
        <taxon>Neopterygii</taxon>
        <taxon>Teleostei</taxon>
        <taxon>Neoteleostei</taxon>
        <taxon>Acanthomorphata</taxon>
        <taxon>Ovalentaria</taxon>
        <taxon>Atherinomorphae</taxon>
        <taxon>Cyprinodontiformes</taxon>
        <taxon>Goodeidae</taxon>
        <taxon>Ilyodon</taxon>
    </lineage>
</organism>
<evidence type="ECO:0000313" key="4">
    <source>
        <dbReference type="Proteomes" id="UP001482620"/>
    </source>
</evidence>
<comment type="caution">
    <text evidence="3">The sequence shown here is derived from an EMBL/GenBank/DDBJ whole genome shotgun (WGS) entry which is preliminary data.</text>
</comment>
<evidence type="ECO:0000256" key="2">
    <source>
        <dbReference type="SAM" id="Phobius"/>
    </source>
</evidence>
<sequence>MRYGQPRYDGGKSYGKKVKSSILLVTEGFTFCIFFSYNDVFTCKALTTEGLRTIRLRDHHLNRDGTEDKKPTKTSQLRERRRCKRKRYHFQFVRRLEREASRLSLAGTEMLEERMRRTKSALMAD</sequence>
<dbReference type="Proteomes" id="UP001482620">
    <property type="component" value="Unassembled WGS sequence"/>
</dbReference>
<evidence type="ECO:0000313" key="3">
    <source>
        <dbReference type="EMBL" id="MEQ2223628.1"/>
    </source>
</evidence>
<keyword evidence="2" id="KW-0472">Membrane</keyword>
<dbReference type="EMBL" id="JAHRIQ010009701">
    <property type="protein sequence ID" value="MEQ2223628.1"/>
    <property type="molecule type" value="Genomic_DNA"/>
</dbReference>
<gene>
    <name evidence="3" type="ORF">ILYODFUR_038541</name>
</gene>
<proteinExistence type="predicted"/>